<feature type="compositionally biased region" description="Basic and acidic residues" evidence="1">
    <location>
        <begin position="269"/>
        <end position="278"/>
    </location>
</feature>
<proteinExistence type="predicted"/>
<organism evidence="2 3">
    <name type="scientific">Corynebacterium breve</name>
    <dbReference type="NCBI Taxonomy" id="3049799"/>
    <lineage>
        <taxon>Bacteria</taxon>
        <taxon>Bacillati</taxon>
        <taxon>Actinomycetota</taxon>
        <taxon>Actinomycetes</taxon>
        <taxon>Mycobacteriales</taxon>
        <taxon>Corynebacteriaceae</taxon>
        <taxon>Corynebacterium</taxon>
    </lineage>
</organism>
<feature type="region of interest" description="Disordered" evidence="1">
    <location>
        <begin position="1"/>
        <end position="52"/>
    </location>
</feature>
<dbReference type="RefSeq" id="WP_284826873.1">
    <property type="nucleotide sequence ID" value="NZ_CP126969.1"/>
</dbReference>
<evidence type="ECO:0000313" key="3">
    <source>
        <dbReference type="Proteomes" id="UP001225598"/>
    </source>
</evidence>
<dbReference type="InterPro" id="IPR022183">
    <property type="entry name" value="DUF3710"/>
</dbReference>
<keyword evidence="3" id="KW-1185">Reference proteome</keyword>
<dbReference type="Proteomes" id="UP001225598">
    <property type="component" value="Chromosome"/>
</dbReference>
<feature type="region of interest" description="Disordered" evidence="1">
    <location>
        <begin position="252"/>
        <end position="286"/>
    </location>
</feature>
<protein>
    <submittedName>
        <fullName evidence="2">DUF3710 domain-containing protein</fullName>
    </submittedName>
</protein>
<sequence>MALWPFGKKNKDNSEATSAEEQLNDDALATESADDTDGAQVDDAHTAEDIPVARGVAENFEHDPVEGNTGPFDGDKVDIEDFDFSDFAVSILDLGSMKIPLPKDSQVQVEMGEQGPKMLHIVTRHGRITPVAFAAPSSGGQWEQSVDEIGEGMRGQGMPTVYEMGPWGREVVGTGTNGTIRILGIDGPRWMLRMTLAAPEGNDEQLATIARELAARAFVYRGDDPILAGNSLPVTLPQQLAQQVQQAVQQRAQQHNAQPGSDPAATESQMHDAMRKLMENGGETSK</sequence>
<dbReference type="Pfam" id="PF12502">
    <property type="entry name" value="DUF3710"/>
    <property type="match status" value="1"/>
</dbReference>
<gene>
    <name evidence="2" type="ORF">QP027_06305</name>
</gene>
<name>A0ABY8VLA6_9CORY</name>
<evidence type="ECO:0000256" key="1">
    <source>
        <dbReference type="SAM" id="MobiDB-lite"/>
    </source>
</evidence>
<evidence type="ECO:0000313" key="2">
    <source>
        <dbReference type="EMBL" id="WIM68974.1"/>
    </source>
</evidence>
<accession>A0ABY8VLA6</accession>
<dbReference type="EMBL" id="CP126969">
    <property type="protein sequence ID" value="WIM68974.1"/>
    <property type="molecule type" value="Genomic_DNA"/>
</dbReference>
<reference evidence="2 3" key="1">
    <citation type="submission" date="2023-05" db="EMBL/GenBank/DDBJ databases">
        <title>Corynebacterium suedekumii sp. nov. and Corynebacterium breve sp. nov. isolated from raw cow's milk.</title>
        <authorList>
            <person name="Baer M.K."/>
            <person name="Mehl L."/>
            <person name="Hellmuth R."/>
            <person name="Marke G."/>
            <person name="Lipski A."/>
        </authorList>
    </citation>
    <scope>NUCLEOTIDE SEQUENCE [LARGE SCALE GENOMIC DNA]</scope>
    <source>
        <strain evidence="2 3">R4</strain>
    </source>
</reference>